<dbReference type="PANTHER" id="PTHR22916:SF3">
    <property type="entry name" value="UDP-GLCNAC:BETAGAL BETA-1,3-N-ACETYLGLUCOSAMINYLTRANSFERASE-LIKE PROTEIN 1"/>
    <property type="match status" value="1"/>
</dbReference>
<dbReference type="RefSeq" id="WP_345157563.1">
    <property type="nucleotide sequence ID" value="NZ_BAABHC010000004.1"/>
</dbReference>
<evidence type="ECO:0000313" key="2">
    <source>
        <dbReference type="EMBL" id="GAA4428248.1"/>
    </source>
</evidence>
<name>A0ABP8LEM3_9BACT</name>
<dbReference type="InterPro" id="IPR029044">
    <property type="entry name" value="Nucleotide-diphossugar_trans"/>
</dbReference>
<organism evidence="2 3">
    <name type="scientific">Pontibacter saemangeumensis</name>
    <dbReference type="NCBI Taxonomy" id="1084525"/>
    <lineage>
        <taxon>Bacteria</taxon>
        <taxon>Pseudomonadati</taxon>
        <taxon>Bacteroidota</taxon>
        <taxon>Cytophagia</taxon>
        <taxon>Cytophagales</taxon>
        <taxon>Hymenobacteraceae</taxon>
        <taxon>Pontibacter</taxon>
    </lineage>
</organism>
<reference evidence="3" key="1">
    <citation type="journal article" date="2019" name="Int. J. Syst. Evol. Microbiol.">
        <title>The Global Catalogue of Microorganisms (GCM) 10K type strain sequencing project: providing services to taxonomists for standard genome sequencing and annotation.</title>
        <authorList>
            <consortium name="The Broad Institute Genomics Platform"/>
            <consortium name="The Broad Institute Genome Sequencing Center for Infectious Disease"/>
            <person name="Wu L."/>
            <person name="Ma J."/>
        </authorList>
    </citation>
    <scope>NUCLEOTIDE SEQUENCE [LARGE SCALE GENOMIC DNA]</scope>
    <source>
        <strain evidence="3">JCM 17926</strain>
    </source>
</reference>
<dbReference type="PANTHER" id="PTHR22916">
    <property type="entry name" value="GLYCOSYLTRANSFERASE"/>
    <property type="match status" value="1"/>
</dbReference>
<sequence length="280" mass="31880">MHPLEGGYGLHKSESDGDQAILVSIITIVFNGEKYLEHTIKSVLAQSYKNIEYIIVDGGSTDSTVEIIRKYEKKIAFWRSEPDNGISDAFNKGIALASGEIIGILNADDWYEPDAVSQIISHYRYDSVLHGNKQYWNEDGSKGPKSKPNLAILPLEMSLNHPTVFVSRSLYKKHGTFDTRYKLAMDYHLLLRLYQKGVNFIYVNHIITNMRVGGVSADIVGCYREVLQVKNEVLGPKIGNKLYFYWTLLRYNTSRILAGTPLAFLNKFYRTHISSVKKQY</sequence>
<dbReference type="InterPro" id="IPR001173">
    <property type="entry name" value="Glyco_trans_2-like"/>
</dbReference>
<keyword evidence="3" id="KW-1185">Reference proteome</keyword>
<comment type="caution">
    <text evidence="2">The sequence shown here is derived from an EMBL/GenBank/DDBJ whole genome shotgun (WGS) entry which is preliminary data.</text>
</comment>
<dbReference type="CDD" id="cd06433">
    <property type="entry name" value="GT_2_WfgS_like"/>
    <property type="match status" value="1"/>
</dbReference>
<dbReference type="SUPFAM" id="SSF53448">
    <property type="entry name" value="Nucleotide-diphospho-sugar transferases"/>
    <property type="match status" value="1"/>
</dbReference>
<feature type="domain" description="Glycosyltransferase 2-like" evidence="1">
    <location>
        <begin position="24"/>
        <end position="147"/>
    </location>
</feature>
<dbReference type="EMBL" id="BAABHC010000004">
    <property type="protein sequence ID" value="GAA4428248.1"/>
    <property type="molecule type" value="Genomic_DNA"/>
</dbReference>
<gene>
    <name evidence="2" type="ORF">GCM10023188_12290</name>
</gene>
<dbReference type="Gene3D" id="3.90.550.10">
    <property type="entry name" value="Spore Coat Polysaccharide Biosynthesis Protein SpsA, Chain A"/>
    <property type="match status" value="1"/>
</dbReference>
<accession>A0ABP8LEM3</accession>
<dbReference type="Proteomes" id="UP001500552">
    <property type="component" value="Unassembled WGS sequence"/>
</dbReference>
<proteinExistence type="predicted"/>
<dbReference type="Pfam" id="PF00535">
    <property type="entry name" value="Glycos_transf_2"/>
    <property type="match status" value="1"/>
</dbReference>
<evidence type="ECO:0000259" key="1">
    <source>
        <dbReference type="Pfam" id="PF00535"/>
    </source>
</evidence>
<evidence type="ECO:0000313" key="3">
    <source>
        <dbReference type="Proteomes" id="UP001500552"/>
    </source>
</evidence>
<protein>
    <recommendedName>
        <fullName evidence="1">Glycosyltransferase 2-like domain-containing protein</fullName>
    </recommendedName>
</protein>